<dbReference type="Gene3D" id="3.40.50.2300">
    <property type="match status" value="1"/>
</dbReference>
<feature type="domain" description="Response regulatory" evidence="3">
    <location>
        <begin position="6"/>
        <end position="120"/>
    </location>
</feature>
<evidence type="ECO:0000259" key="3">
    <source>
        <dbReference type="PROSITE" id="PS50110"/>
    </source>
</evidence>
<dbReference type="PANTHER" id="PTHR44591">
    <property type="entry name" value="STRESS RESPONSE REGULATOR PROTEIN 1"/>
    <property type="match status" value="1"/>
</dbReference>
<name>A0ABV2EEV4_9CAUL</name>
<dbReference type="SMART" id="SM00448">
    <property type="entry name" value="REC"/>
    <property type="match status" value="1"/>
</dbReference>
<gene>
    <name evidence="4" type="ORF">ABID41_000655</name>
</gene>
<sequence>MPLPLVIAIVDDDPEVRDALCDLLLVEGLECRAFESAEAFLGAYSAGVFASVITDLRMAGMSGLKLLASLKAADPSLPVIVVTSFADPQIQQQALERGASAVLIKPVRDVDLLGRLSGLLGEGKKPSDG</sequence>
<dbReference type="RefSeq" id="WP_331928819.1">
    <property type="nucleotide sequence ID" value="NZ_JBEPLU010000001.1"/>
</dbReference>
<comment type="caution">
    <text evidence="4">The sequence shown here is derived from an EMBL/GenBank/DDBJ whole genome shotgun (WGS) entry which is preliminary data.</text>
</comment>
<proteinExistence type="predicted"/>
<dbReference type="Proteomes" id="UP001549110">
    <property type="component" value="Unassembled WGS sequence"/>
</dbReference>
<organism evidence="4 5">
    <name type="scientific">Phenylobacterium koreense</name>
    <dbReference type="NCBI Taxonomy" id="266125"/>
    <lineage>
        <taxon>Bacteria</taxon>
        <taxon>Pseudomonadati</taxon>
        <taxon>Pseudomonadota</taxon>
        <taxon>Alphaproteobacteria</taxon>
        <taxon>Caulobacterales</taxon>
        <taxon>Caulobacteraceae</taxon>
        <taxon>Phenylobacterium</taxon>
    </lineage>
</organism>
<feature type="modified residue" description="4-aspartylphosphate" evidence="2">
    <location>
        <position position="55"/>
    </location>
</feature>
<dbReference type="EMBL" id="JBEPLU010000001">
    <property type="protein sequence ID" value="MET3525560.1"/>
    <property type="molecule type" value="Genomic_DNA"/>
</dbReference>
<reference evidence="4 5" key="1">
    <citation type="submission" date="2024-06" db="EMBL/GenBank/DDBJ databases">
        <title>Genomic Encyclopedia of Type Strains, Phase IV (KMG-IV): sequencing the most valuable type-strain genomes for metagenomic binning, comparative biology and taxonomic classification.</title>
        <authorList>
            <person name="Goeker M."/>
        </authorList>
    </citation>
    <scope>NUCLEOTIDE SEQUENCE [LARGE SCALE GENOMIC DNA]</scope>
    <source>
        <strain evidence="4 5">DSM 17809</strain>
    </source>
</reference>
<evidence type="ECO:0000256" key="2">
    <source>
        <dbReference type="PROSITE-ProRule" id="PRU00169"/>
    </source>
</evidence>
<dbReference type="SUPFAM" id="SSF52172">
    <property type="entry name" value="CheY-like"/>
    <property type="match status" value="1"/>
</dbReference>
<keyword evidence="5" id="KW-1185">Reference proteome</keyword>
<dbReference type="InterPro" id="IPR050595">
    <property type="entry name" value="Bact_response_regulator"/>
</dbReference>
<dbReference type="PANTHER" id="PTHR44591:SF25">
    <property type="entry name" value="CHEMOTAXIS TWO-COMPONENT RESPONSE REGULATOR"/>
    <property type="match status" value="1"/>
</dbReference>
<dbReference type="InterPro" id="IPR011006">
    <property type="entry name" value="CheY-like_superfamily"/>
</dbReference>
<evidence type="ECO:0000313" key="5">
    <source>
        <dbReference type="Proteomes" id="UP001549110"/>
    </source>
</evidence>
<dbReference type="PROSITE" id="PS50110">
    <property type="entry name" value="RESPONSE_REGULATORY"/>
    <property type="match status" value="1"/>
</dbReference>
<dbReference type="InterPro" id="IPR001789">
    <property type="entry name" value="Sig_transdc_resp-reg_receiver"/>
</dbReference>
<keyword evidence="1 2" id="KW-0597">Phosphoprotein</keyword>
<evidence type="ECO:0000256" key="1">
    <source>
        <dbReference type="ARBA" id="ARBA00022553"/>
    </source>
</evidence>
<evidence type="ECO:0000313" key="4">
    <source>
        <dbReference type="EMBL" id="MET3525560.1"/>
    </source>
</evidence>
<accession>A0ABV2EEV4</accession>
<dbReference type="Pfam" id="PF00072">
    <property type="entry name" value="Response_reg"/>
    <property type="match status" value="1"/>
</dbReference>
<protein>
    <submittedName>
        <fullName evidence="4">FixJ family two-component response regulator</fullName>
    </submittedName>
</protein>